<protein>
    <submittedName>
        <fullName evidence="1">Uncharacterized protein</fullName>
    </submittedName>
</protein>
<gene>
    <name evidence="1" type="ORF">CLV43_101887</name>
</gene>
<evidence type="ECO:0000313" key="1">
    <source>
        <dbReference type="EMBL" id="PRY46609.1"/>
    </source>
</evidence>
<comment type="caution">
    <text evidence="1">The sequence shown here is derived from an EMBL/GenBank/DDBJ whole genome shotgun (WGS) entry which is preliminary data.</text>
</comment>
<sequence length="146" mass="15571">MRTVRALMRTKGLPRPDRLVISTRSRSVHLEFTSGTAPDRLAALLLWSITLDGVSLVWTHQPRTSVSVAATGRRSGLAFSLAASVDVTDLDGHAGVDRGRPVVVLAGVFRLAPCVPESVTHEEVARLVRLGRSVLARRSVASGVAA</sequence>
<keyword evidence="2" id="KW-1185">Reference proteome</keyword>
<dbReference type="Proteomes" id="UP000239494">
    <property type="component" value="Unassembled WGS sequence"/>
</dbReference>
<name>A0A2T0TLS6_9PSEU</name>
<dbReference type="RefSeq" id="WP_245886111.1">
    <property type="nucleotide sequence ID" value="NZ_PVTF01000001.1"/>
</dbReference>
<reference evidence="1 2" key="1">
    <citation type="submission" date="2018-03" db="EMBL/GenBank/DDBJ databases">
        <title>Genomic Encyclopedia of Archaeal and Bacterial Type Strains, Phase II (KMG-II): from individual species to whole genera.</title>
        <authorList>
            <person name="Goeker M."/>
        </authorList>
    </citation>
    <scope>NUCLEOTIDE SEQUENCE [LARGE SCALE GENOMIC DNA]</scope>
    <source>
        <strain evidence="1 2">DSM 44720</strain>
    </source>
</reference>
<accession>A0A2T0TLS6</accession>
<dbReference type="AlphaFoldDB" id="A0A2T0TLS6"/>
<organism evidence="1 2">
    <name type="scientific">Umezawaea tangerina</name>
    <dbReference type="NCBI Taxonomy" id="84725"/>
    <lineage>
        <taxon>Bacteria</taxon>
        <taxon>Bacillati</taxon>
        <taxon>Actinomycetota</taxon>
        <taxon>Actinomycetes</taxon>
        <taxon>Pseudonocardiales</taxon>
        <taxon>Pseudonocardiaceae</taxon>
        <taxon>Umezawaea</taxon>
    </lineage>
</organism>
<dbReference type="EMBL" id="PVTF01000001">
    <property type="protein sequence ID" value="PRY46609.1"/>
    <property type="molecule type" value="Genomic_DNA"/>
</dbReference>
<proteinExistence type="predicted"/>
<evidence type="ECO:0000313" key="2">
    <source>
        <dbReference type="Proteomes" id="UP000239494"/>
    </source>
</evidence>